<dbReference type="SUPFAM" id="SSF49503">
    <property type="entry name" value="Cupredoxins"/>
    <property type="match status" value="1"/>
</dbReference>
<proteinExistence type="predicted"/>
<protein>
    <recommendedName>
        <fullName evidence="2">Lamin-like protein</fullName>
    </recommendedName>
</protein>
<gene>
    <name evidence="1" type="ORF">D5086_0000326500</name>
</gene>
<evidence type="ECO:0008006" key="2">
    <source>
        <dbReference type="Google" id="ProtNLM"/>
    </source>
</evidence>
<evidence type="ECO:0000313" key="1">
    <source>
        <dbReference type="EMBL" id="TKR59089.1"/>
    </source>
</evidence>
<name>A0A4U5LST9_POPAL</name>
<dbReference type="InterPro" id="IPR008972">
    <property type="entry name" value="Cupredoxin"/>
</dbReference>
<comment type="caution">
    <text evidence="1">The sequence shown here is derived from an EMBL/GenBank/DDBJ whole genome shotgun (WGS) entry which is preliminary data.</text>
</comment>
<sequence length="94" mass="10486">MNFTASAMHEEFYAGDWLYFVFDKTRYSVLERQDHIYFLSGRGYCFKGMKVVVHAQYPPPDPAPLAVGNVCPSKSASHGLAVLLALFTSYAVMG</sequence>
<reference evidence="1" key="1">
    <citation type="submission" date="2018-10" db="EMBL/GenBank/DDBJ databases">
        <title>Population genomic analysis revealed the cold adaptation of white poplar.</title>
        <authorList>
            <person name="Liu Y.-J."/>
        </authorList>
    </citation>
    <scope>NUCLEOTIDE SEQUENCE [LARGE SCALE GENOMIC DNA]</scope>
    <source>
        <strain evidence="1">PAL-ZL1</strain>
    </source>
</reference>
<organism evidence="1">
    <name type="scientific">Populus alba</name>
    <name type="common">White poplar</name>
    <dbReference type="NCBI Taxonomy" id="43335"/>
    <lineage>
        <taxon>Eukaryota</taxon>
        <taxon>Viridiplantae</taxon>
        <taxon>Streptophyta</taxon>
        <taxon>Embryophyta</taxon>
        <taxon>Tracheophyta</taxon>
        <taxon>Spermatophyta</taxon>
        <taxon>Magnoliopsida</taxon>
        <taxon>eudicotyledons</taxon>
        <taxon>Gunneridae</taxon>
        <taxon>Pentapetalae</taxon>
        <taxon>rosids</taxon>
        <taxon>fabids</taxon>
        <taxon>Malpighiales</taxon>
        <taxon>Salicaceae</taxon>
        <taxon>Saliceae</taxon>
        <taxon>Populus</taxon>
    </lineage>
</organism>
<accession>A0A4U5LST9</accession>
<dbReference type="EMBL" id="RCHU01001276">
    <property type="protein sequence ID" value="TKR59089.1"/>
    <property type="molecule type" value="Genomic_DNA"/>
</dbReference>
<dbReference type="AlphaFoldDB" id="A0A4U5LST9"/>